<sequence length="189" mass="20567">MRFPKSNSSKRSTVATVRASSSEHVEDAAIAQVISEYETYSQGLQDSAIRQLRLHARIAGQQVEALVDAGAMVNLLDPTVQQEAGLNEETKRKRLSSVFGDDREVSVVNAVKIECHPKWASTTCFHITPLGGARAILGLPWLTANQAVVHAAPRMESVYTPDVGDLVLRCNNGVKNVEDYAQVALVGRK</sequence>
<dbReference type="AlphaFoldDB" id="A0AAV8V4V1"/>
<protein>
    <recommendedName>
        <fullName evidence="3">Peptidase A2 domain-containing protein</fullName>
    </recommendedName>
</protein>
<dbReference type="Proteomes" id="UP001157974">
    <property type="component" value="Unassembled WGS sequence"/>
</dbReference>
<dbReference type="Gene3D" id="2.40.70.10">
    <property type="entry name" value="Acid Proteases"/>
    <property type="match status" value="1"/>
</dbReference>
<dbReference type="EMBL" id="JAMWBK010000001">
    <property type="protein sequence ID" value="KAJ8909227.1"/>
    <property type="molecule type" value="Genomic_DNA"/>
</dbReference>
<gene>
    <name evidence="1" type="ORF">NDN08_005919</name>
</gene>
<comment type="caution">
    <text evidence="1">The sequence shown here is derived from an EMBL/GenBank/DDBJ whole genome shotgun (WGS) entry which is preliminary data.</text>
</comment>
<dbReference type="Pfam" id="PF13975">
    <property type="entry name" value="gag-asp_proteas"/>
    <property type="match status" value="1"/>
</dbReference>
<dbReference type="SUPFAM" id="SSF50630">
    <property type="entry name" value="Acid proteases"/>
    <property type="match status" value="1"/>
</dbReference>
<dbReference type="InterPro" id="IPR021109">
    <property type="entry name" value="Peptidase_aspartic_dom_sf"/>
</dbReference>
<name>A0AAV8V4V1_9RHOD</name>
<proteinExistence type="predicted"/>
<evidence type="ECO:0000313" key="1">
    <source>
        <dbReference type="EMBL" id="KAJ8909227.1"/>
    </source>
</evidence>
<evidence type="ECO:0008006" key="3">
    <source>
        <dbReference type="Google" id="ProtNLM"/>
    </source>
</evidence>
<dbReference type="CDD" id="cd00303">
    <property type="entry name" value="retropepsin_like"/>
    <property type="match status" value="1"/>
</dbReference>
<accession>A0AAV8V4V1</accession>
<keyword evidence="2" id="KW-1185">Reference proteome</keyword>
<reference evidence="1 2" key="1">
    <citation type="journal article" date="2023" name="Nat. Commun.">
        <title>Origin of minicircular mitochondrial genomes in red algae.</title>
        <authorList>
            <person name="Lee Y."/>
            <person name="Cho C.H."/>
            <person name="Lee Y.M."/>
            <person name="Park S.I."/>
            <person name="Yang J.H."/>
            <person name="West J.A."/>
            <person name="Bhattacharya D."/>
            <person name="Yoon H.S."/>
        </authorList>
    </citation>
    <scope>NUCLEOTIDE SEQUENCE [LARGE SCALE GENOMIC DNA]</scope>
    <source>
        <strain evidence="1 2">CCMP1338</strain>
        <tissue evidence="1">Whole cell</tissue>
    </source>
</reference>
<evidence type="ECO:0000313" key="2">
    <source>
        <dbReference type="Proteomes" id="UP001157974"/>
    </source>
</evidence>
<organism evidence="1 2">
    <name type="scientific">Rhodosorus marinus</name>
    <dbReference type="NCBI Taxonomy" id="101924"/>
    <lineage>
        <taxon>Eukaryota</taxon>
        <taxon>Rhodophyta</taxon>
        <taxon>Stylonematophyceae</taxon>
        <taxon>Stylonematales</taxon>
        <taxon>Stylonemataceae</taxon>
        <taxon>Rhodosorus</taxon>
    </lineage>
</organism>